<evidence type="ECO:0000313" key="1">
    <source>
        <dbReference type="EMBL" id="ASU03555.1"/>
    </source>
</evidence>
<protein>
    <submittedName>
        <fullName evidence="1">Uncharacterized protein</fullName>
    </submittedName>
</protein>
<accession>A0A223LHV3</accession>
<name>A0A223LHV3_9CAUD</name>
<dbReference type="Proteomes" id="UP000225553">
    <property type="component" value="Segment"/>
</dbReference>
<dbReference type="EMBL" id="MF459646">
    <property type="protein sequence ID" value="ASU03555.1"/>
    <property type="molecule type" value="Genomic_DNA"/>
</dbReference>
<keyword evidence="2" id="KW-1185">Reference proteome</keyword>
<reference evidence="2" key="1">
    <citation type="submission" date="2017-07" db="EMBL/GenBank/DDBJ databases">
        <authorList>
            <person name="Putnam M.J."/>
            <person name="Sharma R."/>
            <person name="Kruger J.L."/>
            <person name="Berg J.A."/>
            <person name="Payne A.M."/>
            <person name="Fajardo C.P."/>
            <person name="Breakwell D.P."/>
            <person name="Hope S."/>
            <person name="Grose J.H."/>
        </authorList>
    </citation>
    <scope>NUCLEOTIDE SEQUENCE [LARGE SCALE GENOMIC DNA]</scope>
</reference>
<proteinExistence type="predicted"/>
<gene>
    <name evidence="1" type="ORF">RISINGSUN_115</name>
</gene>
<sequence length="124" mass="13672">MEKYKYLLGQTSSLNQVFVVLSSASTFTHAELAFKLGITDIVSQGELLSTDPAFTLPASEAAHQGAVDALPDDRFFTADVPHFSFAHHIYLNVAEIDEDEFHYRLRNMSSATLPESGFTFASPL</sequence>
<evidence type="ECO:0000313" key="2">
    <source>
        <dbReference type="Proteomes" id="UP000225553"/>
    </source>
</evidence>
<organism evidence="1 2">
    <name type="scientific">Erwinia phage vB_EamM_RisingSun</name>
    <dbReference type="NCBI Taxonomy" id="2026080"/>
    <lineage>
        <taxon>Viruses</taxon>
        <taxon>Duplodnaviria</taxon>
        <taxon>Heunggongvirae</taxon>
        <taxon>Uroviricota</taxon>
        <taxon>Caudoviricetes</taxon>
        <taxon>Chimalliviridae</taxon>
        <taxon>Risingsunvirus</taxon>
        <taxon>Risingsunvirus risingsun</taxon>
    </lineage>
</organism>